<evidence type="ECO:0000313" key="3">
    <source>
        <dbReference type="Proteomes" id="UP000291404"/>
    </source>
</evidence>
<organism evidence="2 3">
    <name type="scientific">Hamiltosporidium magnivora</name>
    <dbReference type="NCBI Taxonomy" id="148818"/>
    <lineage>
        <taxon>Eukaryota</taxon>
        <taxon>Fungi</taxon>
        <taxon>Fungi incertae sedis</taxon>
        <taxon>Microsporidia</taxon>
        <taxon>Dubosqiidae</taxon>
        <taxon>Hamiltosporidium</taxon>
    </lineage>
</organism>
<evidence type="ECO:0000313" key="2">
    <source>
        <dbReference type="EMBL" id="TBT99719.1"/>
    </source>
</evidence>
<dbReference type="VEuPathDB" id="MicrosporidiaDB:CWI36_1873p0010"/>
<reference evidence="2 3" key="1">
    <citation type="submission" date="2017-12" db="EMBL/GenBank/DDBJ databases">
        <authorList>
            <person name="Pombert J.-F."/>
            <person name="Haag K.L."/>
            <person name="Ebert D."/>
        </authorList>
    </citation>
    <scope>NUCLEOTIDE SEQUENCE [LARGE SCALE GENOMIC DNA]</scope>
    <source>
        <strain evidence="2">BE-OM-2</strain>
    </source>
</reference>
<keyword evidence="1" id="KW-1133">Transmembrane helix</keyword>
<protein>
    <submittedName>
        <fullName evidence="2">Uncharacterized protein</fullName>
    </submittedName>
</protein>
<evidence type="ECO:0000256" key="1">
    <source>
        <dbReference type="SAM" id="Phobius"/>
    </source>
</evidence>
<keyword evidence="1" id="KW-0472">Membrane</keyword>
<gene>
    <name evidence="2" type="ORF">CWI36_1873p0010</name>
</gene>
<sequence length="236" mass="26497">MALYRKKAMIIVSGLVISMLFIFALICGLGYNKAGNVIKSFEEDFKKVSATAQFKFVTNDLNKTKLGDFASIKGKKVFELPFSSYDNAKSLIKALDDKKIENVQVYTNTNIDETIQIDASKFINIVSEIGFLVKIGFWFKGKTAIRSISAISSFIYAAIKEDSKEREKVFVILNLEDEKNVKGFYVKTDNDGKIKNICSPKNFKFDDSKKGIEGKSHDFVAFIVEKVRKASNSIAD</sequence>
<dbReference type="VEuPathDB" id="MicrosporidiaDB:CWI39_3080p0010"/>
<comment type="caution">
    <text evidence="2">The sequence shown here is derived from an EMBL/GenBank/DDBJ whole genome shotgun (WGS) entry which is preliminary data.</text>
</comment>
<dbReference type="Proteomes" id="UP000291404">
    <property type="component" value="Unassembled WGS sequence"/>
</dbReference>
<feature type="transmembrane region" description="Helical" evidence="1">
    <location>
        <begin position="9"/>
        <end position="31"/>
    </location>
</feature>
<keyword evidence="1" id="KW-0812">Transmembrane</keyword>
<dbReference type="EMBL" id="PITI01001873">
    <property type="protein sequence ID" value="TBT99719.1"/>
    <property type="molecule type" value="Genomic_DNA"/>
</dbReference>
<accession>A0A4Q9KZQ2</accession>
<proteinExistence type="predicted"/>
<name>A0A4Q9KZQ2_9MICR</name>
<dbReference type="AlphaFoldDB" id="A0A4Q9KZQ2"/>
<keyword evidence="3" id="KW-1185">Reference proteome</keyword>